<evidence type="ECO:0000313" key="3">
    <source>
        <dbReference type="Proteomes" id="UP000272117"/>
    </source>
</evidence>
<keyword evidence="1" id="KW-0812">Transmembrane</keyword>
<protein>
    <submittedName>
        <fullName evidence="2">Uncharacterized protein</fullName>
    </submittedName>
</protein>
<evidence type="ECO:0000256" key="1">
    <source>
        <dbReference type="SAM" id="Phobius"/>
    </source>
</evidence>
<proteinExistence type="predicted"/>
<feature type="transmembrane region" description="Helical" evidence="1">
    <location>
        <begin position="155"/>
        <end position="178"/>
    </location>
</feature>
<name>A0A3M9N336_9BACT</name>
<feature type="transmembrane region" description="Helical" evidence="1">
    <location>
        <begin position="72"/>
        <end position="95"/>
    </location>
</feature>
<dbReference type="RefSeq" id="WP_123125483.1">
    <property type="nucleotide sequence ID" value="NZ_RJJD01000001.1"/>
</dbReference>
<comment type="caution">
    <text evidence="2">The sequence shown here is derived from an EMBL/GenBank/DDBJ whole genome shotgun (WGS) entry which is preliminary data.</text>
</comment>
<gene>
    <name evidence="2" type="ORF">EFB08_03440</name>
</gene>
<feature type="transmembrane region" description="Helical" evidence="1">
    <location>
        <begin position="48"/>
        <end position="66"/>
    </location>
</feature>
<keyword evidence="1" id="KW-0472">Membrane</keyword>
<feature type="transmembrane region" description="Helical" evidence="1">
    <location>
        <begin position="128"/>
        <end position="149"/>
    </location>
</feature>
<accession>A0A3M9N336</accession>
<keyword evidence="3" id="KW-1185">Reference proteome</keyword>
<reference evidence="2 3" key="1">
    <citation type="submission" date="2018-11" db="EMBL/GenBank/DDBJ databases">
        <title>Rufibacter latericius sp. nov., isolated from water in Baiyang Lake.</title>
        <authorList>
            <person name="Yang Y."/>
        </authorList>
    </citation>
    <scope>NUCLEOTIDE SEQUENCE [LARGE SCALE GENOMIC DNA]</scope>
    <source>
        <strain evidence="2 3">R-22-1c-1</strain>
    </source>
</reference>
<dbReference type="Proteomes" id="UP000272117">
    <property type="component" value="Unassembled WGS sequence"/>
</dbReference>
<keyword evidence="1" id="KW-1133">Transmembrane helix</keyword>
<dbReference type="EMBL" id="RJJD01000001">
    <property type="protein sequence ID" value="RNI31583.1"/>
    <property type="molecule type" value="Genomic_DNA"/>
</dbReference>
<dbReference type="AlphaFoldDB" id="A0A3M9N336"/>
<dbReference type="OrthoDB" id="1160385at2"/>
<sequence>MELEEMQQAWLKLSLKVEQQEALATQLVEKTMHQSYHSTLNRIKYPEMVGTFVCYAAAGYVSVHLFKIEGQFMQLLAALTIVVLLVLPIISLSAVRAIKGVNISGATYVETIKTFAQQKIRFQRLQKINVLLGLVLFGVSLPVMAAIQGKDLNQIPYLYTVMLPVGVATFLAFAYWVLRAYNKTLAEMESLLTDIHNGLASL</sequence>
<evidence type="ECO:0000313" key="2">
    <source>
        <dbReference type="EMBL" id="RNI31583.1"/>
    </source>
</evidence>
<organism evidence="2 3">
    <name type="scientific">Rufibacter latericius</name>
    <dbReference type="NCBI Taxonomy" id="2487040"/>
    <lineage>
        <taxon>Bacteria</taxon>
        <taxon>Pseudomonadati</taxon>
        <taxon>Bacteroidota</taxon>
        <taxon>Cytophagia</taxon>
        <taxon>Cytophagales</taxon>
        <taxon>Hymenobacteraceae</taxon>
        <taxon>Rufibacter</taxon>
    </lineage>
</organism>